<sequence length="308" mass="34285">MSAPSAADVKVDDSVFFYNGDKQKIVCKSWRAESEPRALVFLSHGYSEHCHDPCYDTLARALVGLGCYVFAHDHVGHGLSEGRRAMVKSADVYVDDILKHVDMERSRFSNKPVYLVGHSMGGLLVVMAAQRRPHDFAGLVLVAPLLGIDKDLDTFFRRTLARVVGFLLPAFPVASLDQKLLSRDPEAVRRFENDPLRYHGSVCAGWVAAIIPALETAVEQANHEELPIFIQHGTADKVCDPEASKVFFDKVASKDKTMKTYPEAYHDLLCDIEDVRQQVLKDIVDWFATRLPPEQAPPSVVGDTSVQH</sequence>
<dbReference type="PANTHER" id="PTHR11614">
    <property type="entry name" value="PHOSPHOLIPASE-RELATED"/>
    <property type="match status" value="1"/>
</dbReference>
<dbReference type="InterPro" id="IPR000073">
    <property type="entry name" value="AB_hydrolase_1"/>
</dbReference>
<accession>A0A131Z123</accession>
<dbReference type="Pfam" id="PF12146">
    <property type="entry name" value="Hydrolase_4"/>
    <property type="match status" value="1"/>
</dbReference>
<organism evidence="2">
    <name type="scientific">Rhipicephalus appendiculatus</name>
    <name type="common">Brown ear tick</name>
    <dbReference type="NCBI Taxonomy" id="34631"/>
    <lineage>
        <taxon>Eukaryota</taxon>
        <taxon>Metazoa</taxon>
        <taxon>Ecdysozoa</taxon>
        <taxon>Arthropoda</taxon>
        <taxon>Chelicerata</taxon>
        <taxon>Arachnida</taxon>
        <taxon>Acari</taxon>
        <taxon>Parasitiformes</taxon>
        <taxon>Ixodida</taxon>
        <taxon>Ixodoidea</taxon>
        <taxon>Ixodidae</taxon>
        <taxon>Rhipicephalinae</taxon>
        <taxon>Rhipicephalus</taxon>
        <taxon>Rhipicephalus</taxon>
    </lineage>
</organism>
<protein>
    <submittedName>
        <fullName evidence="2">Acylglycerol lipase</fullName>
    </submittedName>
</protein>
<dbReference type="AlphaFoldDB" id="A0A131Z123"/>
<dbReference type="InterPro" id="IPR022742">
    <property type="entry name" value="Hydrolase_4"/>
</dbReference>
<dbReference type="PRINTS" id="PR00111">
    <property type="entry name" value="ABHYDROLASE"/>
</dbReference>
<feature type="domain" description="Serine aminopeptidase S33" evidence="1">
    <location>
        <begin position="35"/>
        <end position="272"/>
    </location>
</feature>
<proteinExistence type="predicted"/>
<name>A0A131Z123_RHIAP</name>
<dbReference type="SUPFAM" id="SSF53474">
    <property type="entry name" value="alpha/beta-Hydrolases"/>
    <property type="match status" value="1"/>
</dbReference>
<dbReference type="ESTHER" id="rhiap-a0a131z123">
    <property type="family name" value="Monoglyceridelipase_lysophospholip"/>
</dbReference>
<dbReference type="FunFam" id="3.40.50.1820:FF:000117">
    <property type="entry name" value="Monoglyceride lipase, putative"/>
    <property type="match status" value="1"/>
</dbReference>
<evidence type="ECO:0000313" key="2">
    <source>
        <dbReference type="EMBL" id="JAP84492.1"/>
    </source>
</evidence>
<dbReference type="EMBL" id="GEDV01004065">
    <property type="protein sequence ID" value="JAP84492.1"/>
    <property type="molecule type" value="Transcribed_RNA"/>
</dbReference>
<dbReference type="Gene3D" id="3.40.50.1820">
    <property type="entry name" value="alpha/beta hydrolase"/>
    <property type="match status" value="1"/>
</dbReference>
<dbReference type="InterPro" id="IPR029058">
    <property type="entry name" value="AB_hydrolase_fold"/>
</dbReference>
<reference evidence="2" key="1">
    <citation type="journal article" date="2016" name="Ticks Tick Borne Dis.">
        <title>De novo assembly and annotation of the salivary gland transcriptome of Rhipicephalus appendiculatus male and female ticks during blood feeding.</title>
        <authorList>
            <person name="de Castro M.H."/>
            <person name="de Klerk D."/>
            <person name="Pienaar R."/>
            <person name="Latif A.A."/>
            <person name="Rees D.J."/>
            <person name="Mans B.J."/>
        </authorList>
    </citation>
    <scope>NUCLEOTIDE SEQUENCE</scope>
    <source>
        <tissue evidence="2">Salivary glands</tissue>
    </source>
</reference>
<evidence type="ECO:0000259" key="1">
    <source>
        <dbReference type="Pfam" id="PF12146"/>
    </source>
</evidence>
<dbReference type="InterPro" id="IPR051044">
    <property type="entry name" value="MAG_DAG_Lipase"/>
</dbReference>